<dbReference type="EMBL" id="WNXD01000002">
    <property type="protein sequence ID" value="MBB2146824.1"/>
    <property type="molecule type" value="Genomic_DNA"/>
</dbReference>
<dbReference type="InterPro" id="IPR002525">
    <property type="entry name" value="Transp_IS110-like_N"/>
</dbReference>
<dbReference type="GO" id="GO:0003677">
    <property type="term" value="F:DNA binding"/>
    <property type="evidence" value="ECO:0007669"/>
    <property type="project" value="InterPro"/>
</dbReference>
<evidence type="ECO:0000259" key="2">
    <source>
        <dbReference type="Pfam" id="PF02371"/>
    </source>
</evidence>
<evidence type="ECO:0000259" key="1">
    <source>
        <dbReference type="Pfam" id="PF01548"/>
    </source>
</evidence>
<dbReference type="Proteomes" id="UP000601055">
    <property type="component" value="Unassembled WGS sequence"/>
</dbReference>
<organism evidence="3 4">
    <name type="scientific">Pedobacter planticolens</name>
    <dbReference type="NCBI Taxonomy" id="2679964"/>
    <lineage>
        <taxon>Bacteria</taxon>
        <taxon>Pseudomonadati</taxon>
        <taxon>Bacteroidota</taxon>
        <taxon>Sphingobacteriia</taxon>
        <taxon>Sphingobacteriales</taxon>
        <taxon>Sphingobacteriaceae</taxon>
        <taxon>Pedobacter</taxon>
    </lineage>
</organism>
<dbReference type="PANTHER" id="PTHR33055">
    <property type="entry name" value="TRANSPOSASE FOR INSERTION SEQUENCE ELEMENT IS1111A"/>
    <property type="match status" value="1"/>
</dbReference>
<dbReference type="Pfam" id="PF01548">
    <property type="entry name" value="DEDD_Tnp_IS110"/>
    <property type="match status" value="1"/>
</dbReference>
<feature type="domain" description="Transposase IS116/IS110/IS902 C-terminal" evidence="2">
    <location>
        <begin position="217"/>
        <end position="297"/>
    </location>
</feature>
<dbReference type="PANTHER" id="PTHR33055:SF3">
    <property type="entry name" value="PUTATIVE TRANSPOSASE FOR IS117-RELATED"/>
    <property type="match status" value="1"/>
</dbReference>
<dbReference type="RefSeq" id="WP_182923462.1">
    <property type="nucleotide sequence ID" value="NZ_WNXD01000002.1"/>
</dbReference>
<accession>A0A923DZ92</accession>
<evidence type="ECO:0000313" key="3">
    <source>
        <dbReference type="EMBL" id="MBB2146824.1"/>
    </source>
</evidence>
<dbReference type="InterPro" id="IPR047650">
    <property type="entry name" value="Transpos_IS110"/>
</dbReference>
<keyword evidence="4" id="KW-1185">Reference proteome</keyword>
<dbReference type="GO" id="GO:0004803">
    <property type="term" value="F:transposase activity"/>
    <property type="evidence" value="ECO:0007669"/>
    <property type="project" value="InterPro"/>
</dbReference>
<gene>
    <name evidence="3" type="ORF">GM921_15075</name>
</gene>
<feature type="domain" description="Transposase IS110-like N-terminal" evidence="1">
    <location>
        <begin position="14"/>
        <end position="155"/>
    </location>
</feature>
<protein>
    <submittedName>
        <fullName evidence="3">IS110 family transposase</fullName>
    </submittedName>
</protein>
<dbReference type="InterPro" id="IPR003346">
    <property type="entry name" value="Transposase_20"/>
</dbReference>
<comment type="caution">
    <text evidence="3">The sequence shown here is derived from an EMBL/GenBank/DDBJ whole genome shotgun (WGS) entry which is preliminary data.</text>
</comment>
<name>A0A923DZ92_9SPHI</name>
<dbReference type="AlphaFoldDB" id="A0A923DZ92"/>
<dbReference type="GO" id="GO:0006313">
    <property type="term" value="P:DNA transposition"/>
    <property type="evidence" value="ECO:0007669"/>
    <property type="project" value="InterPro"/>
</dbReference>
<evidence type="ECO:0000313" key="4">
    <source>
        <dbReference type="Proteomes" id="UP000601055"/>
    </source>
</evidence>
<reference evidence="3" key="1">
    <citation type="submission" date="2019-11" db="EMBL/GenBank/DDBJ databases">
        <title>Description of Pedobacter sp. LMG 31464T.</title>
        <authorList>
            <person name="Carlier A."/>
            <person name="Qi S."/>
            <person name="Vandamme P."/>
        </authorList>
    </citation>
    <scope>NUCLEOTIDE SEQUENCE</scope>
    <source>
        <strain evidence="3">LMG 31464</strain>
    </source>
</reference>
<dbReference type="NCBIfam" id="NF033542">
    <property type="entry name" value="transpos_IS110"/>
    <property type="match status" value="1"/>
</dbReference>
<proteinExistence type="predicted"/>
<dbReference type="Pfam" id="PF02371">
    <property type="entry name" value="Transposase_20"/>
    <property type="match status" value="1"/>
</dbReference>
<sequence>MPAQLKADEYTYFIGTDISKNKLDHAVYKGRTLLFHQVIKNDVAEITAFMEKVKKIRNFAMYRAVFVMENTGFYGNHYMEVLSEMKANIVVEDAGHIKNSLGLIRGKNDKIDAMRIAEFAYKCREDLRLWIPKRQIMLELANLATLRSRLLNVREAIAEPLKEQQQFIKSGIAGTANQLCQRSIDSIKADIADVDKVISRLIADDKRLSRIFAQMVSVPCIGPVTAVQILISTNEFRDIRCPKKFACYAGIAPFEKQSGTMTSRARVSHMANKKMKSLLHICAVSALRVKWEIADYYIRKTKDEGKHKMLVLNAVRNKLILRVFACVIQDRFYQENFVRGGVPEFFEIPSEVIRIE</sequence>